<evidence type="ECO:0000313" key="2">
    <source>
        <dbReference type="Proteomes" id="UP000539111"/>
    </source>
</evidence>
<name>A0A7Z0D288_9MICO</name>
<protein>
    <submittedName>
        <fullName evidence="1">Uncharacterized protein</fullName>
    </submittedName>
</protein>
<proteinExistence type="predicted"/>
<gene>
    <name evidence="1" type="ORF">BJY26_001799</name>
</gene>
<dbReference type="AlphaFoldDB" id="A0A7Z0D288"/>
<reference evidence="1 2" key="1">
    <citation type="submission" date="2020-07" db="EMBL/GenBank/DDBJ databases">
        <title>Sequencing the genomes of 1000 actinobacteria strains.</title>
        <authorList>
            <person name="Klenk H.-P."/>
        </authorList>
    </citation>
    <scope>NUCLEOTIDE SEQUENCE [LARGE SCALE GENOMIC DNA]</scope>
    <source>
        <strain evidence="1 2">DSM 26341</strain>
    </source>
</reference>
<dbReference type="EMBL" id="JACBZP010000001">
    <property type="protein sequence ID" value="NYI67493.1"/>
    <property type="molecule type" value="Genomic_DNA"/>
</dbReference>
<organism evidence="1 2">
    <name type="scientific">Spelaeicoccus albus</name>
    <dbReference type="NCBI Taxonomy" id="1280376"/>
    <lineage>
        <taxon>Bacteria</taxon>
        <taxon>Bacillati</taxon>
        <taxon>Actinomycetota</taxon>
        <taxon>Actinomycetes</taxon>
        <taxon>Micrococcales</taxon>
        <taxon>Brevibacteriaceae</taxon>
        <taxon>Spelaeicoccus</taxon>
    </lineage>
</organism>
<accession>A0A7Z0D288</accession>
<keyword evidence="2" id="KW-1185">Reference proteome</keyword>
<comment type="caution">
    <text evidence="1">The sequence shown here is derived from an EMBL/GenBank/DDBJ whole genome shotgun (WGS) entry which is preliminary data.</text>
</comment>
<evidence type="ECO:0000313" key="1">
    <source>
        <dbReference type="EMBL" id="NYI67493.1"/>
    </source>
</evidence>
<dbReference type="Proteomes" id="UP000539111">
    <property type="component" value="Unassembled WGS sequence"/>
</dbReference>
<sequence length="38" mass="4032">MRGPSRQPSVDARMALPGVHDGDDVEVVPLRAAVGVYL</sequence>